<evidence type="ECO:0000313" key="2">
    <source>
        <dbReference type="Proteomes" id="UP000278627"/>
    </source>
</evidence>
<protein>
    <submittedName>
        <fullName evidence="1 3">Uncharacterized protein</fullName>
    </submittedName>
</protein>
<dbReference type="Proteomes" id="UP000278627">
    <property type="component" value="Unassembled WGS sequence"/>
</dbReference>
<dbReference type="WBParaSite" id="BPAG_0000817901-mRNA-1">
    <property type="protein sequence ID" value="BPAG_0000817901-mRNA-1"/>
    <property type="gene ID" value="BPAG_0000817901"/>
</dbReference>
<accession>A0A158PQQ1</accession>
<reference evidence="1 2" key="2">
    <citation type="submission" date="2018-11" db="EMBL/GenBank/DDBJ databases">
        <authorList>
            <consortium name="Pathogen Informatics"/>
        </authorList>
    </citation>
    <scope>NUCLEOTIDE SEQUENCE [LARGE SCALE GENOMIC DNA]</scope>
</reference>
<proteinExistence type="predicted"/>
<keyword evidence="2" id="KW-1185">Reference proteome</keyword>
<evidence type="ECO:0000313" key="1">
    <source>
        <dbReference type="EMBL" id="VDN89327.1"/>
    </source>
</evidence>
<sequence>MLFWKIIFCEILHARISCPNLLWKVKYLHTSFDLRRKCYFGALEFDFRFIATNQSFPS</sequence>
<dbReference type="AlphaFoldDB" id="A0A158PQQ1"/>
<organism evidence="3">
    <name type="scientific">Brugia pahangi</name>
    <name type="common">Filarial nematode worm</name>
    <dbReference type="NCBI Taxonomy" id="6280"/>
    <lineage>
        <taxon>Eukaryota</taxon>
        <taxon>Metazoa</taxon>
        <taxon>Ecdysozoa</taxon>
        <taxon>Nematoda</taxon>
        <taxon>Chromadorea</taxon>
        <taxon>Rhabditida</taxon>
        <taxon>Spirurina</taxon>
        <taxon>Spiruromorpha</taxon>
        <taxon>Filarioidea</taxon>
        <taxon>Onchocercidae</taxon>
        <taxon>Brugia</taxon>
    </lineage>
</organism>
<name>A0A158PQQ1_BRUPA</name>
<evidence type="ECO:0000313" key="3">
    <source>
        <dbReference type="WBParaSite" id="BPAG_0000817901-mRNA-1"/>
    </source>
</evidence>
<dbReference type="EMBL" id="UZAD01013131">
    <property type="protein sequence ID" value="VDN89327.1"/>
    <property type="molecule type" value="Genomic_DNA"/>
</dbReference>
<gene>
    <name evidence="1" type="ORF">BPAG_LOCUS8141</name>
</gene>
<reference evidence="3" key="1">
    <citation type="submission" date="2016-04" db="UniProtKB">
        <authorList>
            <consortium name="WormBaseParasite"/>
        </authorList>
    </citation>
    <scope>IDENTIFICATION</scope>
</reference>